<keyword evidence="1" id="KW-0175">Coiled coil</keyword>
<name>A0A9P4P7J7_9PLEO</name>
<gene>
    <name evidence="3" type="ORF">P171DRAFT_491826</name>
</gene>
<sequence>MYLRPVPEAHIMLEIRMQQETQEVESQEAEAQNKHSKANIAKLPERLYNNERMNRTPLVRGSENMPQVPLMIGTKEAETKAQQLEALQQELDAKSQKAKTKIETISEEIAECERRGGKSVLRVKARYLP</sequence>
<feature type="coiled-coil region" evidence="1">
    <location>
        <begin position="74"/>
        <end position="115"/>
    </location>
</feature>
<dbReference type="EMBL" id="MU001514">
    <property type="protein sequence ID" value="KAF2437984.1"/>
    <property type="molecule type" value="Genomic_DNA"/>
</dbReference>
<dbReference type="Proteomes" id="UP000799764">
    <property type="component" value="Unassembled WGS sequence"/>
</dbReference>
<dbReference type="AlphaFoldDB" id="A0A9P4P7J7"/>
<evidence type="ECO:0000256" key="2">
    <source>
        <dbReference type="SAM" id="MobiDB-lite"/>
    </source>
</evidence>
<protein>
    <submittedName>
        <fullName evidence="3">Uncharacterized protein</fullName>
    </submittedName>
</protein>
<evidence type="ECO:0000313" key="3">
    <source>
        <dbReference type="EMBL" id="KAF2437984.1"/>
    </source>
</evidence>
<keyword evidence="4" id="KW-1185">Reference proteome</keyword>
<organism evidence="3 4">
    <name type="scientific">Karstenula rhodostoma CBS 690.94</name>
    <dbReference type="NCBI Taxonomy" id="1392251"/>
    <lineage>
        <taxon>Eukaryota</taxon>
        <taxon>Fungi</taxon>
        <taxon>Dikarya</taxon>
        <taxon>Ascomycota</taxon>
        <taxon>Pezizomycotina</taxon>
        <taxon>Dothideomycetes</taxon>
        <taxon>Pleosporomycetidae</taxon>
        <taxon>Pleosporales</taxon>
        <taxon>Massarineae</taxon>
        <taxon>Didymosphaeriaceae</taxon>
        <taxon>Karstenula</taxon>
    </lineage>
</organism>
<proteinExistence type="predicted"/>
<accession>A0A9P4P7J7</accession>
<evidence type="ECO:0000313" key="4">
    <source>
        <dbReference type="Proteomes" id="UP000799764"/>
    </source>
</evidence>
<evidence type="ECO:0000256" key="1">
    <source>
        <dbReference type="SAM" id="Coils"/>
    </source>
</evidence>
<feature type="region of interest" description="Disordered" evidence="2">
    <location>
        <begin position="25"/>
        <end position="67"/>
    </location>
</feature>
<comment type="caution">
    <text evidence="3">The sequence shown here is derived from an EMBL/GenBank/DDBJ whole genome shotgun (WGS) entry which is preliminary data.</text>
</comment>
<reference evidence="3" key="1">
    <citation type="journal article" date="2020" name="Stud. Mycol.">
        <title>101 Dothideomycetes genomes: a test case for predicting lifestyles and emergence of pathogens.</title>
        <authorList>
            <person name="Haridas S."/>
            <person name="Albert R."/>
            <person name="Binder M."/>
            <person name="Bloem J."/>
            <person name="Labutti K."/>
            <person name="Salamov A."/>
            <person name="Andreopoulos B."/>
            <person name="Baker S."/>
            <person name="Barry K."/>
            <person name="Bills G."/>
            <person name="Bluhm B."/>
            <person name="Cannon C."/>
            <person name="Castanera R."/>
            <person name="Culley D."/>
            <person name="Daum C."/>
            <person name="Ezra D."/>
            <person name="Gonzalez J."/>
            <person name="Henrissat B."/>
            <person name="Kuo A."/>
            <person name="Liang C."/>
            <person name="Lipzen A."/>
            <person name="Lutzoni F."/>
            <person name="Magnuson J."/>
            <person name="Mondo S."/>
            <person name="Nolan M."/>
            <person name="Ohm R."/>
            <person name="Pangilinan J."/>
            <person name="Park H.-J."/>
            <person name="Ramirez L."/>
            <person name="Alfaro M."/>
            <person name="Sun H."/>
            <person name="Tritt A."/>
            <person name="Yoshinaga Y."/>
            <person name="Zwiers L.-H."/>
            <person name="Turgeon B."/>
            <person name="Goodwin S."/>
            <person name="Spatafora J."/>
            <person name="Crous P."/>
            <person name="Grigoriev I."/>
        </authorList>
    </citation>
    <scope>NUCLEOTIDE SEQUENCE</scope>
    <source>
        <strain evidence="3">CBS 690.94</strain>
    </source>
</reference>
<feature type="compositionally biased region" description="Basic and acidic residues" evidence="2">
    <location>
        <begin position="43"/>
        <end position="54"/>
    </location>
</feature>